<proteinExistence type="predicted"/>
<dbReference type="EMBL" id="MKGL01000828">
    <property type="protein sequence ID" value="RNE95616.1"/>
    <property type="molecule type" value="Genomic_DNA"/>
</dbReference>
<dbReference type="Proteomes" id="UP000283634">
    <property type="component" value="Unassembled WGS sequence"/>
</dbReference>
<feature type="compositionally biased region" description="Basic and acidic residues" evidence="1">
    <location>
        <begin position="1"/>
        <end position="11"/>
    </location>
</feature>
<accession>A0A3R7M3R0</accession>
<feature type="region of interest" description="Disordered" evidence="1">
    <location>
        <begin position="1"/>
        <end position="29"/>
    </location>
</feature>
<dbReference type="AlphaFoldDB" id="A0A3R7M3R0"/>
<dbReference type="GeneID" id="40334099"/>
<keyword evidence="3" id="KW-1185">Reference proteome</keyword>
<comment type="caution">
    <text evidence="2">The sequence shown here is derived from an EMBL/GenBank/DDBJ whole genome shotgun (WGS) entry which is preliminary data.</text>
</comment>
<name>A0A3R7M3R0_TRYRA</name>
<reference evidence="2 3" key="1">
    <citation type="journal article" date="2018" name="BMC Genomics">
        <title>Genomic comparison of Trypanosoma conorhini and Trypanosoma rangeli to Trypanosoma cruzi strains of high and low virulence.</title>
        <authorList>
            <person name="Bradwell K.R."/>
            <person name="Koparde V.N."/>
            <person name="Matveyev A.V."/>
            <person name="Serrano M.G."/>
            <person name="Alves J.M."/>
            <person name="Parikh H."/>
            <person name="Huang B."/>
            <person name="Lee V."/>
            <person name="Espinosa-Alvarez O."/>
            <person name="Ortiz P.A."/>
            <person name="Costa-Martins A.G."/>
            <person name="Teixeira M.M."/>
            <person name="Buck G.A."/>
        </authorList>
    </citation>
    <scope>NUCLEOTIDE SEQUENCE [LARGE SCALE GENOMIC DNA]</scope>
    <source>
        <strain evidence="2 3">AM80</strain>
    </source>
</reference>
<sequence length="148" mass="15939">MGCTNTKEKRSGGFRGENEPGGAGAGEFSTLAKENPVAAALEEEWSDFVRSLSFSASSETRREVWANTANNPLTHRSVDKVGKLFLVCVRNDLTLREWGGNFDYTVVGLANQGFLRATATVDAGSGTGQSKGAVWEVKVHYHSTAKPQ</sequence>
<evidence type="ECO:0000313" key="3">
    <source>
        <dbReference type="Proteomes" id="UP000283634"/>
    </source>
</evidence>
<gene>
    <name evidence="2" type="ORF">TraAM80_10166</name>
</gene>
<protein>
    <submittedName>
        <fullName evidence="2">Uncharacterized protein</fullName>
    </submittedName>
</protein>
<organism evidence="2 3">
    <name type="scientific">Trypanosoma rangeli</name>
    <dbReference type="NCBI Taxonomy" id="5698"/>
    <lineage>
        <taxon>Eukaryota</taxon>
        <taxon>Discoba</taxon>
        <taxon>Euglenozoa</taxon>
        <taxon>Kinetoplastea</taxon>
        <taxon>Metakinetoplastina</taxon>
        <taxon>Trypanosomatida</taxon>
        <taxon>Trypanosomatidae</taxon>
        <taxon>Trypanosoma</taxon>
        <taxon>Herpetosoma</taxon>
    </lineage>
</organism>
<feature type="compositionally biased region" description="Gly residues" evidence="1">
    <location>
        <begin position="13"/>
        <end position="25"/>
    </location>
</feature>
<evidence type="ECO:0000313" key="2">
    <source>
        <dbReference type="EMBL" id="RNE95616.1"/>
    </source>
</evidence>
<dbReference type="OMA" id="LEEWVQF"/>
<dbReference type="RefSeq" id="XP_029233339.1">
    <property type="nucleotide sequence ID" value="XM_029386806.1"/>
</dbReference>
<dbReference type="OrthoDB" id="238779at2759"/>
<evidence type="ECO:0000256" key="1">
    <source>
        <dbReference type="SAM" id="MobiDB-lite"/>
    </source>
</evidence>